<accession>A0A5B0PNW7</accession>
<reference evidence="2 3" key="1">
    <citation type="submission" date="2019-05" db="EMBL/GenBank/DDBJ databases">
        <title>Emergence of the Ug99 lineage of the wheat stem rust pathogen through somatic hybridization.</title>
        <authorList>
            <person name="Li F."/>
            <person name="Upadhyaya N.M."/>
            <person name="Sperschneider J."/>
            <person name="Matny O."/>
            <person name="Nguyen-Phuc H."/>
            <person name="Mago R."/>
            <person name="Raley C."/>
            <person name="Miller M.E."/>
            <person name="Silverstein K.A.T."/>
            <person name="Henningsen E."/>
            <person name="Hirsch C.D."/>
            <person name="Visser B."/>
            <person name="Pretorius Z.A."/>
            <person name="Steffenson B.J."/>
            <person name="Schwessinger B."/>
            <person name="Dodds P.N."/>
            <person name="Figueroa M."/>
        </authorList>
    </citation>
    <scope>NUCLEOTIDE SEQUENCE [LARGE SCALE GENOMIC DNA]</scope>
    <source>
        <strain evidence="2 3">Ug99</strain>
    </source>
</reference>
<feature type="region of interest" description="Disordered" evidence="1">
    <location>
        <begin position="178"/>
        <end position="208"/>
    </location>
</feature>
<evidence type="ECO:0000313" key="3">
    <source>
        <dbReference type="Proteomes" id="UP000325313"/>
    </source>
</evidence>
<sequence>MFGQLSAEVTSAPTNRLMEAWLTVQPSFHKIGYSQPINLGLVVDPPRKMYIGRRKPSPDQSALEVALNNLDKCLDKCREPPQGALEAYETFAQPLVQDYGQLLEAFGPSFALAKSKRDCDLDDLYELEKDADDGFRRIEDLTAQIAQLARDVDPIDGVLDEDSRERIACLIERKVESELSSHSPLQPSSHSPLQPSSHSPLPPLTETENASIEDAPEFKPSESARPAFLASLSHASPSSSSSAPRKMPGAFQPPSKPRLRKWFWLAGKSVFSFLLFCFANK</sequence>
<evidence type="ECO:0000313" key="2">
    <source>
        <dbReference type="EMBL" id="KAA1102320.1"/>
    </source>
</evidence>
<protein>
    <submittedName>
        <fullName evidence="2">Oligomeric, coiled-coil, peripheral membrane protein</fullName>
    </submittedName>
</protein>
<gene>
    <name evidence="2" type="primary">ATG11_6</name>
    <name evidence="2" type="ORF">PGTUg99_025555</name>
</gene>
<dbReference type="EMBL" id="VDEP01000338">
    <property type="protein sequence ID" value="KAA1102320.1"/>
    <property type="molecule type" value="Genomic_DNA"/>
</dbReference>
<feature type="region of interest" description="Disordered" evidence="1">
    <location>
        <begin position="229"/>
        <end position="256"/>
    </location>
</feature>
<organism evidence="2 3">
    <name type="scientific">Puccinia graminis f. sp. tritici</name>
    <dbReference type="NCBI Taxonomy" id="56615"/>
    <lineage>
        <taxon>Eukaryota</taxon>
        <taxon>Fungi</taxon>
        <taxon>Dikarya</taxon>
        <taxon>Basidiomycota</taxon>
        <taxon>Pucciniomycotina</taxon>
        <taxon>Pucciniomycetes</taxon>
        <taxon>Pucciniales</taxon>
        <taxon>Pucciniaceae</taxon>
        <taxon>Puccinia</taxon>
    </lineage>
</organism>
<comment type="caution">
    <text evidence="2">The sequence shown here is derived from an EMBL/GenBank/DDBJ whole genome shotgun (WGS) entry which is preliminary data.</text>
</comment>
<dbReference type="AlphaFoldDB" id="A0A5B0PNW7"/>
<dbReference type="Proteomes" id="UP000325313">
    <property type="component" value="Unassembled WGS sequence"/>
</dbReference>
<feature type="compositionally biased region" description="Low complexity" evidence="1">
    <location>
        <begin position="229"/>
        <end position="244"/>
    </location>
</feature>
<evidence type="ECO:0000256" key="1">
    <source>
        <dbReference type="SAM" id="MobiDB-lite"/>
    </source>
</evidence>
<name>A0A5B0PNW7_PUCGR</name>
<proteinExistence type="predicted"/>
<feature type="compositionally biased region" description="Low complexity" evidence="1">
    <location>
        <begin position="180"/>
        <end position="199"/>
    </location>
</feature>